<sequence length="460" mass="50538">MGPKLLAAFNKASTSVAVCGVGKLRKRQSCGMSQFINDFVNNFPIQEIDAQLSQLPGNSRFWNPNDINAIIRALRAGGALTGAAITEAGLPVAGVALAVYMYDYLYDPSEKPKDGGGGHKVPEVVNINIAPNTQSKTDTEGVRCPKEPVNCWDKECKGTRGENDSKCTLENELKNCPCEVGFTSIPNYAIPGMMAAYQAPLNVKEEDAVCDTGHGLDVDEKFWTSLMAACCKDFKAMNPGNRDLTNKDATGGQDWSKYDKWKFMFQWKDPKSDCAMSCEDIYKSFSAPPCKPFPDSFPLWGSRKLACGTTSYNISEYHQVETKPLDKNLIDKPKCGESSKLVKTSDIDKHITDFCNTGWKEKWTFGANTPRTFNPLAAGGGIISMGFSEGVQLQISANQAFCAPGNTMSIRFDIPGVFDRATCKKTFQKIYTCPEDTKKDGKTPGGMIYKDCIQWTKDLV</sequence>
<accession>A0A9P4NR29</accession>
<evidence type="ECO:0000313" key="2">
    <source>
        <dbReference type="Proteomes" id="UP000800235"/>
    </source>
</evidence>
<dbReference type="OrthoDB" id="10688399at2759"/>
<name>A0A9P4NR29_9PEZI</name>
<gene>
    <name evidence="1" type="ORF">EJ08DRAFT_697656</name>
</gene>
<dbReference type="AlphaFoldDB" id="A0A9P4NR29"/>
<keyword evidence="2" id="KW-1185">Reference proteome</keyword>
<dbReference type="EMBL" id="MU007041">
    <property type="protein sequence ID" value="KAF2430112.1"/>
    <property type="molecule type" value="Genomic_DNA"/>
</dbReference>
<comment type="caution">
    <text evidence="1">The sequence shown here is derived from an EMBL/GenBank/DDBJ whole genome shotgun (WGS) entry which is preliminary data.</text>
</comment>
<proteinExistence type="predicted"/>
<reference evidence="1" key="1">
    <citation type="journal article" date="2020" name="Stud. Mycol.">
        <title>101 Dothideomycetes genomes: a test case for predicting lifestyles and emergence of pathogens.</title>
        <authorList>
            <person name="Haridas S."/>
            <person name="Albert R."/>
            <person name="Binder M."/>
            <person name="Bloem J."/>
            <person name="Labutti K."/>
            <person name="Salamov A."/>
            <person name="Andreopoulos B."/>
            <person name="Baker S."/>
            <person name="Barry K."/>
            <person name="Bills G."/>
            <person name="Bluhm B."/>
            <person name="Cannon C."/>
            <person name="Castanera R."/>
            <person name="Culley D."/>
            <person name="Daum C."/>
            <person name="Ezra D."/>
            <person name="Gonzalez J."/>
            <person name="Henrissat B."/>
            <person name="Kuo A."/>
            <person name="Liang C."/>
            <person name="Lipzen A."/>
            <person name="Lutzoni F."/>
            <person name="Magnuson J."/>
            <person name="Mondo S."/>
            <person name="Nolan M."/>
            <person name="Ohm R."/>
            <person name="Pangilinan J."/>
            <person name="Park H.-J."/>
            <person name="Ramirez L."/>
            <person name="Alfaro M."/>
            <person name="Sun H."/>
            <person name="Tritt A."/>
            <person name="Yoshinaga Y."/>
            <person name="Zwiers L.-H."/>
            <person name="Turgeon B."/>
            <person name="Goodwin S."/>
            <person name="Spatafora J."/>
            <person name="Crous P."/>
            <person name="Grigoriev I."/>
        </authorList>
    </citation>
    <scope>NUCLEOTIDE SEQUENCE</scope>
    <source>
        <strain evidence="1">CBS 130266</strain>
    </source>
</reference>
<protein>
    <submittedName>
        <fullName evidence="1">Uncharacterized protein</fullName>
    </submittedName>
</protein>
<evidence type="ECO:0000313" key="1">
    <source>
        <dbReference type="EMBL" id="KAF2430112.1"/>
    </source>
</evidence>
<dbReference type="Proteomes" id="UP000800235">
    <property type="component" value="Unassembled WGS sequence"/>
</dbReference>
<organism evidence="1 2">
    <name type="scientific">Tothia fuscella</name>
    <dbReference type="NCBI Taxonomy" id="1048955"/>
    <lineage>
        <taxon>Eukaryota</taxon>
        <taxon>Fungi</taxon>
        <taxon>Dikarya</taxon>
        <taxon>Ascomycota</taxon>
        <taxon>Pezizomycotina</taxon>
        <taxon>Dothideomycetes</taxon>
        <taxon>Pleosporomycetidae</taxon>
        <taxon>Venturiales</taxon>
        <taxon>Cylindrosympodiaceae</taxon>
        <taxon>Tothia</taxon>
    </lineage>
</organism>